<dbReference type="EMBL" id="RXIL01000132">
    <property type="protein sequence ID" value="RZN67708.1"/>
    <property type="molecule type" value="Genomic_DNA"/>
</dbReference>
<evidence type="ECO:0000313" key="2">
    <source>
        <dbReference type="EMBL" id="RZN67708.1"/>
    </source>
</evidence>
<keyword evidence="1" id="KW-0175">Coiled coil</keyword>
<protein>
    <submittedName>
        <fullName evidence="2">Uncharacterized protein</fullName>
    </submittedName>
</protein>
<evidence type="ECO:0000313" key="3">
    <source>
        <dbReference type="Proteomes" id="UP000320766"/>
    </source>
</evidence>
<gene>
    <name evidence="2" type="ORF">EF807_07295</name>
</gene>
<dbReference type="AlphaFoldDB" id="A0A520KV41"/>
<comment type="caution">
    <text evidence="2">The sequence shown here is derived from an EMBL/GenBank/DDBJ whole genome shotgun (WGS) entry which is preliminary data.</text>
</comment>
<evidence type="ECO:0000256" key="1">
    <source>
        <dbReference type="SAM" id="Coils"/>
    </source>
</evidence>
<accession>A0A520KV41</accession>
<dbReference type="Proteomes" id="UP000320766">
    <property type="component" value="Unassembled WGS sequence"/>
</dbReference>
<organism evidence="2 3">
    <name type="scientific">Candidatus Methanolliviera hydrocarbonicum</name>
    <dbReference type="NCBI Taxonomy" id="2491085"/>
    <lineage>
        <taxon>Archaea</taxon>
        <taxon>Methanobacteriati</taxon>
        <taxon>Methanobacteriota</taxon>
        <taxon>Candidatus Methanoliparia</taxon>
        <taxon>Candidatus Methanoliparales</taxon>
        <taxon>Candidatus Methanollivieraceae</taxon>
        <taxon>Candidatus Methanolliviera</taxon>
    </lineage>
</organism>
<proteinExistence type="predicted"/>
<reference evidence="2 3" key="1">
    <citation type="journal article" date="2019" name="Nat. Microbiol.">
        <title>Wide diversity of methane and short-chain alkane metabolisms in uncultured archaea.</title>
        <authorList>
            <person name="Borrel G."/>
            <person name="Adam P.S."/>
            <person name="McKay L.J."/>
            <person name="Chen L.X."/>
            <person name="Sierra-Garcia I.N."/>
            <person name="Sieber C.M."/>
            <person name="Letourneur Q."/>
            <person name="Ghozlane A."/>
            <person name="Andersen G.L."/>
            <person name="Li W.J."/>
            <person name="Hallam S.J."/>
            <person name="Muyzer G."/>
            <person name="de Oliveira V.M."/>
            <person name="Inskeep W.P."/>
            <person name="Banfield J.F."/>
            <person name="Gribaldo S."/>
        </authorList>
    </citation>
    <scope>NUCLEOTIDE SEQUENCE [LARGE SCALE GENOMIC DNA]</scope>
    <source>
        <strain evidence="2">NM1b</strain>
    </source>
</reference>
<sequence length="103" mass="12737">MSYEEEIDAVRELQRSMIEKVKEFQERERTTMEELCEKVEGRNVKETTEELRKSIERVKGFKKEFYRINKESRKEMTPIIMAFGRIDRELRKKMREIQRRFRG</sequence>
<name>A0A520KV41_9EURY</name>
<feature type="coiled-coil region" evidence="1">
    <location>
        <begin position="22"/>
        <end position="64"/>
    </location>
</feature>